<reference evidence="1 2" key="1">
    <citation type="submission" date="2020-05" db="EMBL/GenBank/DDBJ databases">
        <title>Complete genome sequence of Gemmatimonas greenlandica TET16.</title>
        <authorList>
            <person name="Zeng Y."/>
        </authorList>
    </citation>
    <scope>NUCLEOTIDE SEQUENCE [LARGE SCALE GENOMIC DNA]</scope>
    <source>
        <strain evidence="1 2">TET16</strain>
    </source>
</reference>
<dbReference type="PANTHER" id="PTHR43737">
    <property type="entry name" value="BLL7424 PROTEIN"/>
    <property type="match status" value="1"/>
</dbReference>
<evidence type="ECO:0000313" key="2">
    <source>
        <dbReference type="Proteomes" id="UP000500938"/>
    </source>
</evidence>
<protein>
    <submittedName>
        <fullName evidence="1">DUF1501 domain-containing protein</fullName>
    </submittedName>
</protein>
<dbReference type="PANTHER" id="PTHR43737:SF1">
    <property type="entry name" value="DUF1501 DOMAIN-CONTAINING PROTEIN"/>
    <property type="match status" value="1"/>
</dbReference>
<dbReference type="InterPro" id="IPR006311">
    <property type="entry name" value="TAT_signal"/>
</dbReference>
<proteinExistence type="predicted"/>
<gene>
    <name evidence="1" type="ORF">HKW67_12845</name>
</gene>
<dbReference type="EMBL" id="CP053085">
    <property type="protein sequence ID" value="QJR38220.1"/>
    <property type="molecule type" value="Genomic_DNA"/>
</dbReference>
<sequence length="432" mass="45831">MNRRVFLKGGALSLVTLGLSPSFLRRTALAMELPRAVRGKTLIVLFQRGAADALNVLVPFGDKNYYAARPQLAIATPARVGGSANAAGAIDLDGFYGLHPSLASFKPMWDRGMLSPIHAVGSPSATRSHFDAQDYMETGTPDRKGTTDGWLNRYLAVQGTCEASSCTPGSAPGSASAPFRAVAMTAQTPRILEGASPVVAMNSIDEFSIRTNGGEAQRRIEALYRTGSSDVVHGSGSDMFEALKVLRAANPQQYRPAAGVEYPRSQFGQRLLQIAQLIKSGVGLEVAFADVGGWDTHVNQGGAQGQLAGRLGDFSQSIAALVADLGDRMDDVVILTCSEFGRTVRQNGTGGTDHGHAGAMFVIGGSLRAPKKVHGRWPGLAPEQLYEGRDLALTTDFRAVFSELASKHLGAAQLPKIFPGYGGFEKEWLGVL</sequence>
<organism evidence="1 2">
    <name type="scientific">Gemmatimonas groenlandica</name>
    <dbReference type="NCBI Taxonomy" id="2732249"/>
    <lineage>
        <taxon>Bacteria</taxon>
        <taxon>Pseudomonadati</taxon>
        <taxon>Gemmatimonadota</taxon>
        <taxon>Gemmatimonadia</taxon>
        <taxon>Gemmatimonadales</taxon>
        <taxon>Gemmatimonadaceae</taxon>
        <taxon>Gemmatimonas</taxon>
    </lineage>
</organism>
<name>A0A6M4IU74_9BACT</name>
<keyword evidence="2" id="KW-1185">Reference proteome</keyword>
<dbReference type="Pfam" id="PF07394">
    <property type="entry name" value="DUF1501"/>
    <property type="match status" value="1"/>
</dbReference>
<dbReference type="InterPro" id="IPR010869">
    <property type="entry name" value="DUF1501"/>
</dbReference>
<dbReference type="PROSITE" id="PS51318">
    <property type="entry name" value="TAT"/>
    <property type="match status" value="1"/>
</dbReference>
<evidence type="ECO:0000313" key="1">
    <source>
        <dbReference type="EMBL" id="QJR38220.1"/>
    </source>
</evidence>
<dbReference type="AlphaFoldDB" id="A0A6M4IU74"/>
<accession>A0A6M4IU74</accession>
<dbReference type="Proteomes" id="UP000500938">
    <property type="component" value="Chromosome"/>
</dbReference>
<dbReference type="KEGG" id="ggr:HKW67_12845"/>